<dbReference type="AlphaFoldDB" id="A0A8H3RW44"/>
<dbReference type="PANTHER" id="PTHR42037:SF1">
    <property type="match status" value="1"/>
</dbReference>
<dbReference type="EMBL" id="BLKC01000023">
    <property type="protein sequence ID" value="GFF34366.1"/>
    <property type="molecule type" value="Genomic_DNA"/>
</dbReference>
<sequence length="523" mass="58630">MNQDPPGDPLLSPPIPRLRLLYEPLSLLMTLGEVRGSRIKPFNIPQDNSGFSAINSHRSFVDALAYACAYKKEPAYVTAVALEKRPEKIVVLLAANKGVEDSVVRFAQDILIIVQWLATNPSAQLSSEDGQAALRLLTSKVLRFNAPKIYTYYGTIVNKAAPAVMGKLSNGQYEGNREVANFKQWLSQNLLRDGSQLREADMESLATTSHNSRRIFEVLRHLAMESHEPQAFERLYKLLNKLGKHVVMSKRIVEGSMILRSDFARGMTVERIPGSPEVPLPFSRRKYNIDGISNRMFPDPAEKQRFVARLQTICNASELDKLLTENHLPGKTIVHAEILILDHFEKTGRDFLNNADKYIGCSKPACYLCYQYIRNHPGRYTLPPSHQKLYMKWRLPDIRESEPNAASRFRNQEQILRNMTDFVRTELRNDIENCVGKLKGHPDSTAGGTSTMFEIETGLEADMGSLSFQELRQQIDPDFQFVVVPKPVSSASSASSIYSRSSADTAVSEGDGADYDSDGGVEV</sequence>
<dbReference type="InterPro" id="IPR027796">
    <property type="entry name" value="OTT_1508_deam-like"/>
</dbReference>
<evidence type="ECO:0000313" key="3">
    <source>
        <dbReference type="Proteomes" id="UP000465221"/>
    </source>
</evidence>
<dbReference type="Pfam" id="PF14441">
    <property type="entry name" value="OTT_1508_deam"/>
    <property type="match status" value="1"/>
</dbReference>
<protein>
    <submittedName>
        <fullName evidence="2">Uncharacterized protein</fullName>
    </submittedName>
</protein>
<gene>
    <name evidence="2" type="ORF">IFM46972_04200</name>
</gene>
<proteinExistence type="predicted"/>
<accession>A0A8H3RW44</accession>
<comment type="caution">
    <text evidence="2">The sequence shown here is derived from an EMBL/GenBank/DDBJ whole genome shotgun (WGS) entry which is preliminary data.</text>
</comment>
<dbReference type="Proteomes" id="UP000465221">
    <property type="component" value="Unassembled WGS sequence"/>
</dbReference>
<dbReference type="PANTHER" id="PTHR42037">
    <property type="match status" value="1"/>
</dbReference>
<feature type="compositionally biased region" description="Low complexity" evidence="1">
    <location>
        <begin position="489"/>
        <end position="503"/>
    </location>
</feature>
<reference evidence="2 3" key="1">
    <citation type="submission" date="2020-01" db="EMBL/GenBank/DDBJ databases">
        <title>Draft genome sequence of Aspergillus udagawae IFM 46972.</title>
        <authorList>
            <person name="Takahashi H."/>
            <person name="Yaguchi T."/>
        </authorList>
    </citation>
    <scope>NUCLEOTIDE SEQUENCE [LARGE SCALE GENOMIC DNA]</scope>
    <source>
        <strain evidence="2 3">IFM 46972</strain>
    </source>
</reference>
<name>A0A8H3RW44_9EURO</name>
<feature type="region of interest" description="Disordered" evidence="1">
    <location>
        <begin position="488"/>
        <end position="523"/>
    </location>
</feature>
<feature type="compositionally biased region" description="Acidic residues" evidence="1">
    <location>
        <begin position="511"/>
        <end position="523"/>
    </location>
</feature>
<evidence type="ECO:0000313" key="2">
    <source>
        <dbReference type="EMBL" id="GFF34366.1"/>
    </source>
</evidence>
<evidence type="ECO:0000256" key="1">
    <source>
        <dbReference type="SAM" id="MobiDB-lite"/>
    </source>
</evidence>
<organism evidence="2 3">
    <name type="scientific">Aspergillus udagawae</name>
    <dbReference type="NCBI Taxonomy" id="91492"/>
    <lineage>
        <taxon>Eukaryota</taxon>
        <taxon>Fungi</taxon>
        <taxon>Dikarya</taxon>
        <taxon>Ascomycota</taxon>
        <taxon>Pezizomycotina</taxon>
        <taxon>Eurotiomycetes</taxon>
        <taxon>Eurotiomycetidae</taxon>
        <taxon>Eurotiales</taxon>
        <taxon>Aspergillaceae</taxon>
        <taxon>Aspergillus</taxon>
        <taxon>Aspergillus subgen. Fumigati</taxon>
    </lineage>
</organism>